<dbReference type="AlphaFoldDB" id="A0A8S1RJN0"/>
<feature type="region of interest" description="Disordered" evidence="1">
    <location>
        <begin position="53"/>
        <end position="75"/>
    </location>
</feature>
<comment type="caution">
    <text evidence="2">The sequence shown here is derived from an EMBL/GenBank/DDBJ whole genome shotgun (WGS) entry which is preliminary data.</text>
</comment>
<name>A0A8S1RJN0_9CILI</name>
<accession>A0A8S1RJN0</accession>
<gene>
    <name evidence="2" type="ORF">PSON_ATCC_30995.1.T1790013</name>
</gene>
<organism evidence="2 3">
    <name type="scientific">Paramecium sonneborni</name>
    <dbReference type="NCBI Taxonomy" id="65129"/>
    <lineage>
        <taxon>Eukaryota</taxon>
        <taxon>Sar</taxon>
        <taxon>Alveolata</taxon>
        <taxon>Ciliophora</taxon>
        <taxon>Intramacronucleata</taxon>
        <taxon>Oligohymenophorea</taxon>
        <taxon>Peniculida</taxon>
        <taxon>Parameciidae</taxon>
        <taxon>Paramecium</taxon>
    </lineage>
</organism>
<sequence length="288" mass="33977">MDQKDTSKPIERHKQIQSPQPLDLDKPDEYKNQLELPKPAIFSQKFIHQNSIVPILPSPKPQPPRSQPKPKQKLPITDQELQKNQQKYPIALFLGSAGVGKTSIITTIFSGYISNLKEFQLYPARIEDSLIYNFVDTKAFDFESNIDEREQQIKLYQSIFYKYPNKVGQLFVVVNFERTDLMKKKLLSIYKFFRKFSSIISIIVTDIQLSDNQEQSEKDLKKNFQYFKAQNIIFVRRDTQGDELLSKLKNSLNKIQDDYEFDLTDTIFEKEDEEETKRLQDQLMQRFK</sequence>
<protein>
    <submittedName>
        <fullName evidence="2">Uncharacterized protein</fullName>
    </submittedName>
</protein>
<proteinExistence type="predicted"/>
<dbReference type="OrthoDB" id="317013at2759"/>
<evidence type="ECO:0000313" key="3">
    <source>
        <dbReference type="Proteomes" id="UP000692954"/>
    </source>
</evidence>
<evidence type="ECO:0000313" key="2">
    <source>
        <dbReference type="EMBL" id="CAD8127687.1"/>
    </source>
</evidence>
<evidence type="ECO:0000256" key="1">
    <source>
        <dbReference type="SAM" id="MobiDB-lite"/>
    </source>
</evidence>
<feature type="compositionally biased region" description="Pro residues" evidence="1">
    <location>
        <begin position="56"/>
        <end position="67"/>
    </location>
</feature>
<dbReference type="Proteomes" id="UP000692954">
    <property type="component" value="Unassembled WGS sequence"/>
</dbReference>
<feature type="region of interest" description="Disordered" evidence="1">
    <location>
        <begin position="1"/>
        <end position="30"/>
    </location>
</feature>
<reference evidence="2" key="1">
    <citation type="submission" date="2021-01" db="EMBL/GenBank/DDBJ databases">
        <authorList>
            <consortium name="Genoscope - CEA"/>
            <person name="William W."/>
        </authorList>
    </citation>
    <scope>NUCLEOTIDE SEQUENCE</scope>
</reference>
<keyword evidence="3" id="KW-1185">Reference proteome</keyword>
<feature type="compositionally biased region" description="Basic and acidic residues" evidence="1">
    <location>
        <begin position="1"/>
        <end position="14"/>
    </location>
</feature>
<dbReference type="EMBL" id="CAJJDN010000179">
    <property type="protein sequence ID" value="CAD8127687.1"/>
    <property type="molecule type" value="Genomic_DNA"/>
</dbReference>